<evidence type="ECO:0000313" key="4">
    <source>
        <dbReference type="EMBL" id="PSU49496.1"/>
    </source>
</evidence>
<feature type="transmembrane region" description="Helical" evidence="3">
    <location>
        <begin position="109"/>
        <end position="135"/>
    </location>
</feature>
<keyword evidence="5" id="KW-1185">Reference proteome</keyword>
<proteinExistence type="inferred from homology"/>
<accession>A0A2T3JKG6</accession>
<organism evidence="4 5">
    <name type="scientific">Photobacterium frigidiphilum</name>
    <dbReference type="NCBI Taxonomy" id="264736"/>
    <lineage>
        <taxon>Bacteria</taxon>
        <taxon>Pseudomonadati</taxon>
        <taxon>Pseudomonadota</taxon>
        <taxon>Gammaproteobacteria</taxon>
        <taxon>Vibrionales</taxon>
        <taxon>Vibrionaceae</taxon>
        <taxon>Photobacterium</taxon>
    </lineage>
</organism>
<comment type="caution">
    <text evidence="4">The sequence shown here is derived from an EMBL/GenBank/DDBJ whole genome shotgun (WGS) entry which is preliminary data.</text>
</comment>
<keyword evidence="3" id="KW-0472">Membrane</keyword>
<evidence type="ECO:0008006" key="6">
    <source>
        <dbReference type="Google" id="ProtNLM"/>
    </source>
</evidence>
<dbReference type="RefSeq" id="WP_107242285.1">
    <property type="nucleotide sequence ID" value="NZ_PYMJ01000006.1"/>
</dbReference>
<dbReference type="Pfam" id="PF01066">
    <property type="entry name" value="CDP-OH_P_transf"/>
    <property type="match status" value="1"/>
</dbReference>
<feature type="transmembrane region" description="Helical" evidence="3">
    <location>
        <begin position="83"/>
        <end position="103"/>
    </location>
</feature>
<feature type="transmembrane region" description="Helical" evidence="3">
    <location>
        <begin position="147"/>
        <end position="167"/>
    </location>
</feature>
<keyword evidence="3" id="KW-1133">Transmembrane helix</keyword>
<name>A0A2T3JKG6_9GAMM</name>
<evidence type="ECO:0000256" key="3">
    <source>
        <dbReference type="SAM" id="Phobius"/>
    </source>
</evidence>
<evidence type="ECO:0000256" key="2">
    <source>
        <dbReference type="RuleBase" id="RU003750"/>
    </source>
</evidence>
<dbReference type="GO" id="GO:0008654">
    <property type="term" value="P:phospholipid biosynthetic process"/>
    <property type="evidence" value="ECO:0007669"/>
    <property type="project" value="InterPro"/>
</dbReference>
<evidence type="ECO:0000313" key="5">
    <source>
        <dbReference type="Proteomes" id="UP000240987"/>
    </source>
</evidence>
<dbReference type="AlphaFoldDB" id="A0A2T3JKG6"/>
<keyword evidence="3" id="KW-0812">Transmembrane</keyword>
<dbReference type="OrthoDB" id="9790577at2"/>
<dbReference type="GO" id="GO:0016780">
    <property type="term" value="F:phosphotransferase activity, for other substituted phosphate groups"/>
    <property type="evidence" value="ECO:0007669"/>
    <property type="project" value="InterPro"/>
</dbReference>
<dbReference type="EMBL" id="PYMJ01000006">
    <property type="protein sequence ID" value="PSU49496.1"/>
    <property type="molecule type" value="Genomic_DNA"/>
</dbReference>
<sequence>MLDRYAVKVIRWPLKTLAALPDKLGITANQVTLTGFLIGLLALPSLMLQEYYWALTFIVINRIFDGLDGAIARRQGITDCGGFLDITLDFLFYSMVPFGFVLADPSANAVAGAFLIFSFIGTGSSFLSFAIMAGKRNIESPIYKQKSLYYIGGLTEGTETIACFVLFCLFPQYFAIIAWVYGTLCWITTATRIWAGYHTLKDTPEIEVN</sequence>
<dbReference type="Gene3D" id="1.20.120.1760">
    <property type="match status" value="1"/>
</dbReference>
<dbReference type="GO" id="GO:0016020">
    <property type="term" value="C:membrane"/>
    <property type="evidence" value="ECO:0007669"/>
    <property type="project" value="InterPro"/>
</dbReference>
<comment type="similarity">
    <text evidence="2">Belongs to the CDP-alcohol phosphatidyltransferase class-I family.</text>
</comment>
<reference evidence="4 5" key="1">
    <citation type="submission" date="2018-01" db="EMBL/GenBank/DDBJ databases">
        <title>Whole genome sequencing of Histamine producing bacteria.</title>
        <authorList>
            <person name="Butler K."/>
        </authorList>
    </citation>
    <scope>NUCLEOTIDE SEQUENCE [LARGE SCALE GENOMIC DNA]</scope>
    <source>
        <strain evidence="4 5">JCM 12947</strain>
    </source>
</reference>
<feature type="transmembrane region" description="Helical" evidence="3">
    <location>
        <begin position="173"/>
        <end position="195"/>
    </location>
</feature>
<dbReference type="InterPro" id="IPR000462">
    <property type="entry name" value="CDP-OH_P_trans"/>
</dbReference>
<protein>
    <recommendedName>
        <fullName evidence="6">CDP-alcohol phosphatidyltransferase family protein</fullName>
    </recommendedName>
</protein>
<dbReference type="PROSITE" id="PS00379">
    <property type="entry name" value="CDP_ALCOHOL_P_TRANSF"/>
    <property type="match status" value="1"/>
</dbReference>
<evidence type="ECO:0000256" key="1">
    <source>
        <dbReference type="ARBA" id="ARBA00022679"/>
    </source>
</evidence>
<feature type="transmembrane region" description="Helical" evidence="3">
    <location>
        <begin position="24"/>
        <end position="45"/>
    </location>
</feature>
<dbReference type="InterPro" id="IPR048254">
    <property type="entry name" value="CDP_ALCOHOL_P_TRANSF_CS"/>
</dbReference>
<dbReference type="InterPro" id="IPR043130">
    <property type="entry name" value="CDP-OH_PTrfase_TM_dom"/>
</dbReference>
<keyword evidence="1 2" id="KW-0808">Transferase</keyword>
<dbReference type="Proteomes" id="UP000240987">
    <property type="component" value="Unassembled WGS sequence"/>
</dbReference>
<gene>
    <name evidence="4" type="ORF">C9J12_08395</name>
</gene>